<sequence length="229" mass="25635">MTAHLTMSAHRDALAAGRFLRVVNFHNTPRGQRDVLYDELARYAKRFAAVTLAELDGFFATGRWTSDRPGFVPVFYEGYRTCHDVAAAVCDELGLAAWFAVCTGFVDTPPAEQEVYARSHDIGLTAEELAMRGERIALSWDEVAELSRRHVVLPHTASHAGIGDVGTDDDLEREVFEPKRRMDAATGQSAPAFVWLHGTQWGMSERHDRALQQAGYRYQISNTMIHRIA</sequence>
<name>A0A1M5CK51_9ACTN</name>
<dbReference type="GO" id="GO:0005975">
    <property type="term" value="P:carbohydrate metabolic process"/>
    <property type="evidence" value="ECO:0007669"/>
    <property type="project" value="InterPro"/>
</dbReference>
<evidence type="ECO:0000313" key="1">
    <source>
        <dbReference type="EMBL" id="SHF54977.1"/>
    </source>
</evidence>
<reference evidence="1 2" key="1">
    <citation type="submission" date="2016-11" db="EMBL/GenBank/DDBJ databases">
        <authorList>
            <person name="Jaros S."/>
            <person name="Januszkiewicz K."/>
            <person name="Wedrychowicz H."/>
        </authorList>
    </citation>
    <scope>NUCLEOTIDE SEQUENCE [LARGE SCALE GENOMIC DNA]</scope>
    <source>
        <strain evidence="1 2">DSM 45627</strain>
    </source>
</reference>
<dbReference type="AlphaFoldDB" id="A0A1M5CK51"/>
<dbReference type="STRING" id="1206085.SAMN05443575_0268"/>
<proteinExistence type="predicted"/>
<dbReference type="Proteomes" id="UP000186132">
    <property type="component" value="Unassembled WGS sequence"/>
</dbReference>
<protein>
    <submittedName>
        <fullName evidence="1">Polysaccharide deacetylase</fullName>
    </submittedName>
</protein>
<dbReference type="SUPFAM" id="SSF88713">
    <property type="entry name" value="Glycoside hydrolase/deacetylase"/>
    <property type="match status" value="1"/>
</dbReference>
<gene>
    <name evidence="1" type="ORF">SAMN05443575_0268</name>
</gene>
<accession>A0A1M5CK51</accession>
<organism evidence="1 2">
    <name type="scientific">Jatrophihabitans endophyticus</name>
    <dbReference type="NCBI Taxonomy" id="1206085"/>
    <lineage>
        <taxon>Bacteria</taxon>
        <taxon>Bacillati</taxon>
        <taxon>Actinomycetota</taxon>
        <taxon>Actinomycetes</taxon>
        <taxon>Jatrophihabitantales</taxon>
        <taxon>Jatrophihabitantaceae</taxon>
        <taxon>Jatrophihabitans</taxon>
    </lineage>
</organism>
<keyword evidence="2" id="KW-1185">Reference proteome</keyword>
<dbReference type="InterPro" id="IPR011330">
    <property type="entry name" value="Glyco_hydro/deAcase_b/a-brl"/>
</dbReference>
<evidence type="ECO:0000313" key="2">
    <source>
        <dbReference type="Proteomes" id="UP000186132"/>
    </source>
</evidence>
<dbReference type="Gene3D" id="3.20.20.370">
    <property type="entry name" value="Glycoside hydrolase/deacetylase"/>
    <property type="match status" value="1"/>
</dbReference>
<dbReference type="EMBL" id="FQVU01000001">
    <property type="protein sequence ID" value="SHF54977.1"/>
    <property type="molecule type" value="Genomic_DNA"/>
</dbReference>
<dbReference type="CDD" id="cd10918">
    <property type="entry name" value="CE4_NodB_like_5s_6s"/>
    <property type="match status" value="1"/>
</dbReference>